<proteinExistence type="predicted"/>
<organism evidence="1 2">
    <name type="scientific">Heterorhabditis bacteriophora</name>
    <name type="common">Entomopathogenic nematode worm</name>
    <dbReference type="NCBI Taxonomy" id="37862"/>
    <lineage>
        <taxon>Eukaryota</taxon>
        <taxon>Metazoa</taxon>
        <taxon>Ecdysozoa</taxon>
        <taxon>Nematoda</taxon>
        <taxon>Chromadorea</taxon>
        <taxon>Rhabditida</taxon>
        <taxon>Rhabditina</taxon>
        <taxon>Rhabditomorpha</taxon>
        <taxon>Strongyloidea</taxon>
        <taxon>Heterorhabditidae</taxon>
        <taxon>Heterorhabditis</taxon>
    </lineage>
</organism>
<evidence type="ECO:0000313" key="1">
    <source>
        <dbReference type="Proteomes" id="UP000095283"/>
    </source>
</evidence>
<accession>A0A1I7WKB4</accession>
<evidence type="ECO:0000313" key="2">
    <source>
        <dbReference type="WBParaSite" id="Hba_05480"/>
    </source>
</evidence>
<dbReference type="AlphaFoldDB" id="A0A1I7WKB4"/>
<dbReference type="Proteomes" id="UP000095283">
    <property type="component" value="Unplaced"/>
</dbReference>
<name>A0A1I7WKB4_HETBA</name>
<protein>
    <submittedName>
        <fullName evidence="2">Transcriptional regulator</fullName>
    </submittedName>
</protein>
<sequence>MTLNAKGGNWMDKVIVVTRKDN</sequence>
<reference evidence="2" key="1">
    <citation type="submission" date="2016-11" db="UniProtKB">
        <authorList>
            <consortium name="WormBaseParasite"/>
        </authorList>
    </citation>
    <scope>IDENTIFICATION</scope>
</reference>
<keyword evidence="1" id="KW-1185">Reference proteome</keyword>
<dbReference type="WBParaSite" id="Hba_05480">
    <property type="protein sequence ID" value="Hba_05480"/>
    <property type="gene ID" value="Hba_05480"/>
</dbReference>